<evidence type="ECO:0000313" key="3">
    <source>
        <dbReference type="Proteomes" id="UP000076079"/>
    </source>
</evidence>
<reference evidence="3" key="2">
    <citation type="submission" date="2016-04" db="EMBL/GenBank/DDBJ databases">
        <title>First Complete Genome Sequence of a Subdivision 6 Acidobacterium.</title>
        <authorList>
            <person name="Huang S."/>
            <person name="Vieira S."/>
            <person name="Bunk B."/>
            <person name="Riedel T."/>
            <person name="Sproeer C."/>
            <person name="Overmann J."/>
        </authorList>
    </citation>
    <scope>NUCLEOTIDE SEQUENCE [LARGE SCALE GENOMIC DNA]</scope>
    <source>
        <strain evidence="3">DSM 100886 HEG_-6_39</strain>
    </source>
</reference>
<dbReference type="STRING" id="1855912.LuPra_04524"/>
<accession>A0A143PRD5</accession>
<gene>
    <name evidence="2" type="ORF">LuPra_04524</name>
</gene>
<organism evidence="2 3">
    <name type="scientific">Luteitalea pratensis</name>
    <dbReference type="NCBI Taxonomy" id="1855912"/>
    <lineage>
        <taxon>Bacteria</taxon>
        <taxon>Pseudomonadati</taxon>
        <taxon>Acidobacteriota</taxon>
        <taxon>Vicinamibacteria</taxon>
        <taxon>Vicinamibacterales</taxon>
        <taxon>Vicinamibacteraceae</taxon>
        <taxon>Luteitalea</taxon>
    </lineage>
</organism>
<evidence type="ECO:0008006" key="4">
    <source>
        <dbReference type="Google" id="ProtNLM"/>
    </source>
</evidence>
<name>A0A143PRD5_LUTPR</name>
<dbReference type="Proteomes" id="UP000076079">
    <property type="component" value="Chromosome"/>
</dbReference>
<reference evidence="2 3" key="1">
    <citation type="journal article" date="2016" name="Genome Announc.">
        <title>First Complete Genome Sequence of a Subdivision 6 Acidobacterium Strain.</title>
        <authorList>
            <person name="Huang S."/>
            <person name="Vieira S."/>
            <person name="Bunk B."/>
            <person name="Riedel T."/>
            <person name="Sproer C."/>
            <person name="Overmann J."/>
        </authorList>
    </citation>
    <scope>NUCLEOTIDE SEQUENCE [LARGE SCALE GENOMIC DNA]</scope>
    <source>
        <strain evidence="3">DSM 100886 HEG_-6_39</strain>
    </source>
</reference>
<keyword evidence="1" id="KW-0472">Membrane</keyword>
<keyword evidence="3" id="KW-1185">Reference proteome</keyword>
<evidence type="ECO:0000313" key="2">
    <source>
        <dbReference type="EMBL" id="AMY11277.1"/>
    </source>
</evidence>
<feature type="transmembrane region" description="Helical" evidence="1">
    <location>
        <begin position="6"/>
        <end position="28"/>
    </location>
</feature>
<feature type="transmembrane region" description="Helical" evidence="1">
    <location>
        <begin position="76"/>
        <end position="96"/>
    </location>
</feature>
<sequence length="186" mass="21273">MPQSFLSHVLLLLGAGFLVANVRILVDVARYLRMRSRAVLTWPSPQPRYYGLFLAMAAMLGLVLMVKLLYLRLPPTAVFGEAMMLTYYGYLVPLSIRIGRGFYEDGVWVDNGFLPYHQIAGLSWREEEQLTLLFIPRMKQVARKLVVPAPFYGAARRLLRDKIGRRDIDFWGKALDLGAHDERDDA</sequence>
<proteinExistence type="predicted"/>
<keyword evidence="1" id="KW-0812">Transmembrane</keyword>
<dbReference type="AlphaFoldDB" id="A0A143PRD5"/>
<dbReference type="KEGG" id="abac:LuPra_04524"/>
<dbReference type="EMBL" id="CP015136">
    <property type="protein sequence ID" value="AMY11277.1"/>
    <property type="molecule type" value="Genomic_DNA"/>
</dbReference>
<dbReference type="RefSeq" id="WP_110172840.1">
    <property type="nucleotide sequence ID" value="NZ_CP015136.1"/>
</dbReference>
<keyword evidence="1" id="KW-1133">Transmembrane helix</keyword>
<feature type="transmembrane region" description="Helical" evidence="1">
    <location>
        <begin position="49"/>
        <end position="70"/>
    </location>
</feature>
<evidence type="ECO:0000256" key="1">
    <source>
        <dbReference type="SAM" id="Phobius"/>
    </source>
</evidence>
<protein>
    <recommendedName>
        <fullName evidence="4">DUF5673 domain-containing protein</fullName>
    </recommendedName>
</protein>